<dbReference type="PaxDb" id="55529-EKX50595"/>
<protein>
    <recommendedName>
        <fullName evidence="5">SAM domain-containing protein</fullName>
    </recommendedName>
</protein>
<reference evidence="4" key="2">
    <citation type="submission" date="2012-11" db="EMBL/GenBank/DDBJ databases">
        <authorList>
            <person name="Kuo A."/>
            <person name="Curtis B.A."/>
            <person name="Tanifuji G."/>
            <person name="Burki F."/>
            <person name="Gruber A."/>
            <person name="Irimia M."/>
            <person name="Maruyama S."/>
            <person name="Arias M.C."/>
            <person name="Ball S.G."/>
            <person name="Gile G.H."/>
            <person name="Hirakawa Y."/>
            <person name="Hopkins J.F."/>
            <person name="Rensing S.A."/>
            <person name="Schmutz J."/>
            <person name="Symeonidi A."/>
            <person name="Elias M."/>
            <person name="Eveleigh R.J."/>
            <person name="Herman E.K."/>
            <person name="Klute M.J."/>
            <person name="Nakayama T."/>
            <person name="Obornik M."/>
            <person name="Reyes-Prieto A."/>
            <person name="Armbrust E.V."/>
            <person name="Aves S.J."/>
            <person name="Beiko R.G."/>
            <person name="Coutinho P."/>
            <person name="Dacks J.B."/>
            <person name="Durnford D.G."/>
            <person name="Fast N.M."/>
            <person name="Green B.R."/>
            <person name="Grisdale C."/>
            <person name="Hempe F."/>
            <person name="Henrissat B."/>
            <person name="Hoppner M.P."/>
            <person name="Ishida K.-I."/>
            <person name="Kim E."/>
            <person name="Koreny L."/>
            <person name="Kroth P.G."/>
            <person name="Liu Y."/>
            <person name="Malik S.-B."/>
            <person name="Maier U.G."/>
            <person name="McRose D."/>
            <person name="Mock T."/>
            <person name="Neilson J.A."/>
            <person name="Onodera N.T."/>
            <person name="Poole A.M."/>
            <person name="Pritham E.J."/>
            <person name="Richards T.A."/>
            <person name="Rocap G."/>
            <person name="Roy S.W."/>
            <person name="Sarai C."/>
            <person name="Schaack S."/>
            <person name="Shirato S."/>
            <person name="Slamovits C.H."/>
            <person name="Spencer D.F."/>
            <person name="Suzuki S."/>
            <person name="Worden A.Z."/>
            <person name="Zauner S."/>
            <person name="Barry K."/>
            <person name="Bell C."/>
            <person name="Bharti A.K."/>
            <person name="Crow J.A."/>
            <person name="Grimwood J."/>
            <person name="Kramer R."/>
            <person name="Lindquist E."/>
            <person name="Lucas S."/>
            <person name="Salamov A."/>
            <person name="McFadden G.I."/>
            <person name="Lane C.E."/>
            <person name="Keeling P.J."/>
            <person name="Gray M.W."/>
            <person name="Grigoriev I.V."/>
            <person name="Archibald J.M."/>
        </authorList>
    </citation>
    <scope>NUCLEOTIDE SEQUENCE</scope>
    <source>
        <strain evidence="4">CCMP2712</strain>
    </source>
</reference>
<dbReference type="RefSeq" id="XP_005837575.1">
    <property type="nucleotide sequence ID" value="XM_005837518.1"/>
</dbReference>
<accession>L1JQX4</accession>
<evidence type="ECO:0000256" key="1">
    <source>
        <dbReference type="SAM" id="MobiDB-lite"/>
    </source>
</evidence>
<feature type="region of interest" description="Disordered" evidence="1">
    <location>
        <begin position="40"/>
        <end position="84"/>
    </location>
</feature>
<feature type="compositionally biased region" description="Basic and acidic residues" evidence="1">
    <location>
        <begin position="40"/>
        <end position="50"/>
    </location>
</feature>
<gene>
    <name evidence="2" type="ORF">GUITHDRAFT_103820</name>
</gene>
<evidence type="ECO:0000313" key="2">
    <source>
        <dbReference type="EMBL" id="EKX50595.1"/>
    </source>
</evidence>
<evidence type="ECO:0000313" key="4">
    <source>
        <dbReference type="Proteomes" id="UP000011087"/>
    </source>
</evidence>
<sequence>MQGVHLERLNEQLLRDDLGVQPLGHRLFLLADRDKRLKALQEKESAEHAASDGNGNDGSFRHRSSSSARGHGAQQAAHGKSRLSEDLHARVVDISKRKCNKRKNWSRDEKEVALQVVEALDGCVARASKFLREEVGGCFVTVSRPQLSLWKKKRNSVHKKRGRKSTYCKELPKSSPVLPLPPEASGLPASSVT</sequence>
<dbReference type="KEGG" id="gtt:GUITHDRAFT_103820"/>
<name>L1JQX4_GUITC</name>
<proteinExistence type="predicted"/>
<dbReference type="GeneID" id="17307246"/>
<reference evidence="2 4" key="1">
    <citation type="journal article" date="2012" name="Nature">
        <title>Algal genomes reveal evolutionary mosaicism and the fate of nucleomorphs.</title>
        <authorList>
            <consortium name="DOE Joint Genome Institute"/>
            <person name="Curtis B.A."/>
            <person name="Tanifuji G."/>
            <person name="Burki F."/>
            <person name="Gruber A."/>
            <person name="Irimia M."/>
            <person name="Maruyama S."/>
            <person name="Arias M.C."/>
            <person name="Ball S.G."/>
            <person name="Gile G.H."/>
            <person name="Hirakawa Y."/>
            <person name="Hopkins J.F."/>
            <person name="Kuo A."/>
            <person name="Rensing S.A."/>
            <person name="Schmutz J."/>
            <person name="Symeonidi A."/>
            <person name="Elias M."/>
            <person name="Eveleigh R.J."/>
            <person name="Herman E.K."/>
            <person name="Klute M.J."/>
            <person name="Nakayama T."/>
            <person name="Obornik M."/>
            <person name="Reyes-Prieto A."/>
            <person name="Armbrust E.V."/>
            <person name="Aves S.J."/>
            <person name="Beiko R.G."/>
            <person name="Coutinho P."/>
            <person name="Dacks J.B."/>
            <person name="Durnford D.G."/>
            <person name="Fast N.M."/>
            <person name="Green B.R."/>
            <person name="Grisdale C.J."/>
            <person name="Hempel F."/>
            <person name="Henrissat B."/>
            <person name="Hoppner M.P."/>
            <person name="Ishida K."/>
            <person name="Kim E."/>
            <person name="Koreny L."/>
            <person name="Kroth P.G."/>
            <person name="Liu Y."/>
            <person name="Malik S.B."/>
            <person name="Maier U.G."/>
            <person name="McRose D."/>
            <person name="Mock T."/>
            <person name="Neilson J.A."/>
            <person name="Onodera N.T."/>
            <person name="Poole A.M."/>
            <person name="Pritham E.J."/>
            <person name="Richards T.A."/>
            <person name="Rocap G."/>
            <person name="Roy S.W."/>
            <person name="Sarai C."/>
            <person name="Schaack S."/>
            <person name="Shirato S."/>
            <person name="Slamovits C.H."/>
            <person name="Spencer D.F."/>
            <person name="Suzuki S."/>
            <person name="Worden A.Z."/>
            <person name="Zauner S."/>
            <person name="Barry K."/>
            <person name="Bell C."/>
            <person name="Bharti A.K."/>
            <person name="Crow J.A."/>
            <person name="Grimwood J."/>
            <person name="Kramer R."/>
            <person name="Lindquist E."/>
            <person name="Lucas S."/>
            <person name="Salamov A."/>
            <person name="McFadden G.I."/>
            <person name="Lane C.E."/>
            <person name="Keeling P.J."/>
            <person name="Gray M.W."/>
            <person name="Grigoriev I.V."/>
            <person name="Archibald J.M."/>
        </authorList>
    </citation>
    <scope>NUCLEOTIDE SEQUENCE</scope>
    <source>
        <strain evidence="2 4">CCMP2712</strain>
    </source>
</reference>
<feature type="region of interest" description="Disordered" evidence="1">
    <location>
        <begin position="155"/>
        <end position="193"/>
    </location>
</feature>
<reference evidence="3" key="3">
    <citation type="submission" date="2016-03" db="UniProtKB">
        <authorList>
            <consortium name="EnsemblProtists"/>
        </authorList>
    </citation>
    <scope>IDENTIFICATION</scope>
</reference>
<dbReference type="HOGENOM" id="CLU_1411226_0_0_1"/>
<evidence type="ECO:0000313" key="3">
    <source>
        <dbReference type="EnsemblProtists" id="EKX50595"/>
    </source>
</evidence>
<dbReference type="AlphaFoldDB" id="L1JQX4"/>
<dbReference type="Proteomes" id="UP000011087">
    <property type="component" value="Unassembled WGS sequence"/>
</dbReference>
<dbReference type="EMBL" id="JH992978">
    <property type="protein sequence ID" value="EKX50595.1"/>
    <property type="molecule type" value="Genomic_DNA"/>
</dbReference>
<keyword evidence="4" id="KW-1185">Reference proteome</keyword>
<organism evidence="2">
    <name type="scientific">Guillardia theta (strain CCMP2712)</name>
    <name type="common">Cryptophyte</name>
    <dbReference type="NCBI Taxonomy" id="905079"/>
    <lineage>
        <taxon>Eukaryota</taxon>
        <taxon>Cryptophyceae</taxon>
        <taxon>Pyrenomonadales</taxon>
        <taxon>Geminigeraceae</taxon>
        <taxon>Guillardia</taxon>
    </lineage>
</organism>
<feature type="compositionally biased region" description="Basic residues" evidence="1">
    <location>
        <begin position="155"/>
        <end position="166"/>
    </location>
</feature>
<dbReference type="EnsemblProtists" id="EKX50595">
    <property type="protein sequence ID" value="EKX50595"/>
    <property type="gene ID" value="GUITHDRAFT_103820"/>
</dbReference>
<feature type="compositionally biased region" description="Low complexity" evidence="1">
    <location>
        <begin position="65"/>
        <end position="78"/>
    </location>
</feature>
<evidence type="ECO:0008006" key="5">
    <source>
        <dbReference type="Google" id="ProtNLM"/>
    </source>
</evidence>